<gene>
    <name evidence="1" type="ORF">MBAV_005623</name>
</gene>
<comment type="caution">
    <text evidence="1">The sequence shown here is derived from an EMBL/GenBank/DDBJ whole genome shotgun (WGS) entry which is preliminary data.</text>
</comment>
<accession>A0A0F3GNA9</accession>
<sequence length="197" mass="21531">MQWQQDVGHPLDAHHYVVGLVDIYMCARGDHLHVHAPDGGRGIEVFHDATESRDNGLTTVGLHHDAHTAFGVYGRVHGHNAGDYLRVTGQGLELTPLLHLQDVVLHVAEVQGVGVVYAPEFFFVCVDGGIDAFFVVFAVVVVQVRVDDYVDVLRDKVVPGQAIFKGVYLTAQGLLCRLGTSRGQLTRVNKYLLAVAL</sequence>
<protein>
    <submittedName>
        <fullName evidence="1">Uncharacterized protein</fullName>
    </submittedName>
</protein>
<dbReference type="AlphaFoldDB" id="A0A0F3GNA9"/>
<reference evidence="1 2" key="1">
    <citation type="submission" date="2015-02" db="EMBL/GenBank/DDBJ databases">
        <title>Single-cell genomics of uncultivated deep-branching MTB reveals a conserved set of magnetosome genes.</title>
        <authorList>
            <person name="Kolinko S."/>
            <person name="Richter M."/>
            <person name="Glockner F.O."/>
            <person name="Brachmann A."/>
            <person name="Schuler D."/>
        </authorList>
    </citation>
    <scope>NUCLEOTIDE SEQUENCE [LARGE SCALE GENOMIC DNA]</scope>
    <source>
        <strain evidence="1">TM-1</strain>
    </source>
</reference>
<proteinExistence type="predicted"/>
<name>A0A0F3GNA9_9BACT</name>
<dbReference type="EMBL" id="LACI01002405">
    <property type="protein sequence ID" value="KJU82183.1"/>
    <property type="molecule type" value="Genomic_DNA"/>
</dbReference>
<keyword evidence="2" id="KW-1185">Reference proteome</keyword>
<evidence type="ECO:0000313" key="2">
    <source>
        <dbReference type="Proteomes" id="UP000033423"/>
    </source>
</evidence>
<organism evidence="1 2">
    <name type="scientific">Candidatus Magnetobacterium bavaricum</name>
    <dbReference type="NCBI Taxonomy" id="29290"/>
    <lineage>
        <taxon>Bacteria</taxon>
        <taxon>Pseudomonadati</taxon>
        <taxon>Nitrospirota</taxon>
        <taxon>Thermodesulfovibrionia</taxon>
        <taxon>Thermodesulfovibrionales</taxon>
        <taxon>Candidatus Magnetobacteriaceae</taxon>
        <taxon>Candidatus Magnetobacterium</taxon>
    </lineage>
</organism>
<evidence type="ECO:0000313" key="1">
    <source>
        <dbReference type="EMBL" id="KJU82183.1"/>
    </source>
</evidence>
<dbReference type="Proteomes" id="UP000033423">
    <property type="component" value="Unassembled WGS sequence"/>
</dbReference>